<proteinExistence type="predicted"/>
<name>A0ABR2Z1E6_9CHLO</name>
<gene>
    <name evidence="1" type="ORF">WJX75_007472</name>
</gene>
<protein>
    <submittedName>
        <fullName evidence="1">Uncharacterized protein</fullName>
    </submittedName>
</protein>
<organism evidence="1 2">
    <name type="scientific">Coccomyxa subellipsoidea</name>
    <dbReference type="NCBI Taxonomy" id="248742"/>
    <lineage>
        <taxon>Eukaryota</taxon>
        <taxon>Viridiplantae</taxon>
        <taxon>Chlorophyta</taxon>
        <taxon>core chlorophytes</taxon>
        <taxon>Trebouxiophyceae</taxon>
        <taxon>Trebouxiophyceae incertae sedis</taxon>
        <taxon>Coccomyxaceae</taxon>
        <taxon>Coccomyxa</taxon>
    </lineage>
</organism>
<dbReference type="EMBL" id="JALJOT010000002">
    <property type="protein sequence ID" value="KAK9917714.1"/>
    <property type="molecule type" value="Genomic_DNA"/>
</dbReference>
<evidence type="ECO:0000313" key="2">
    <source>
        <dbReference type="Proteomes" id="UP001491310"/>
    </source>
</evidence>
<keyword evidence="2" id="KW-1185">Reference proteome</keyword>
<reference evidence="1 2" key="1">
    <citation type="journal article" date="2024" name="Nat. Commun.">
        <title>Phylogenomics reveals the evolutionary origins of lichenization in chlorophyte algae.</title>
        <authorList>
            <person name="Puginier C."/>
            <person name="Libourel C."/>
            <person name="Otte J."/>
            <person name="Skaloud P."/>
            <person name="Haon M."/>
            <person name="Grisel S."/>
            <person name="Petersen M."/>
            <person name="Berrin J.G."/>
            <person name="Delaux P.M."/>
            <person name="Dal Grande F."/>
            <person name="Keller J."/>
        </authorList>
    </citation>
    <scope>NUCLEOTIDE SEQUENCE [LARGE SCALE GENOMIC DNA]</scope>
    <source>
        <strain evidence="1 2">SAG 216-7</strain>
    </source>
</reference>
<dbReference type="Proteomes" id="UP001491310">
    <property type="component" value="Unassembled WGS sequence"/>
</dbReference>
<accession>A0ABR2Z1E6</accession>
<comment type="caution">
    <text evidence="1">The sequence shown here is derived from an EMBL/GenBank/DDBJ whole genome shotgun (WGS) entry which is preliminary data.</text>
</comment>
<evidence type="ECO:0000313" key="1">
    <source>
        <dbReference type="EMBL" id="KAK9917714.1"/>
    </source>
</evidence>
<sequence length="343" mass="37810">MDSDLETVRRALEDFLGKEVAAWFKKSQLVALQTKGFTTRAALELLTDAKMRSLQVNAAQRAAIKKGGRPRVFNNISLIVLPDDPYDIPKIHTLRAVTQKSFERFAYNCGAVAVIISGEMYVPEDVQLEDGLIFTAVKVDQPSIDLGVTTIEGFVSNLVQTFEGTAHDAAQKILFDQHADAERMKFREIKSSSGKKKEIDGGSMSKNCAVIVEAKTKLTAAHVAELCEKRDFILKEDLVGPGAILKDRLCLMKSTPSRAVRRMVGKAADLKSYCLSALPCTAQHLPMTQQNPVSHTSQSISMLSPNAQHLPMTKWTPIKRTSHSISMLPPNAKFMMLRRPGGV</sequence>